<dbReference type="Proteomes" id="UP000422736">
    <property type="component" value="Chromosome 2"/>
</dbReference>
<keyword evidence="2" id="KW-0227">DNA damage</keyword>
<dbReference type="PANTHER" id="PTHR15321">
    <property type="entry name" value="TUMOR SUPPRESSOR P53-BINDING PROTEIN 1"/>
    <property type="match status" value="1"/>
</dbReference>
<dbReference type="Gene3D" id="3.40.50.10190">
    <property type="entry name" value="BRCT domain"/>
    <property type="match status" value="1"/>
</dbReference>
<evidence type="ECO:0000313" key="6">
    <source>
        <dbReference type="EMBL" id="QGN14313.1"/>
    </source>
</evidence>
<gene>
    <name evidence="6" type="primary">RAD9</name>
    <name evidence="6" type="ORF">FIM1_970</name>
</gene>
<name>A0ABX6EPV6_KLUMA</name>
<dbReference type="Gene3D" id="2.30.30.140">
    <property type="match status" value="1"/>
</dbReference>
<comment type="subcellular location">
    <subcellularLocation>
        <location evidence="1">Nucleus</location>
    </subcellularLocation>
</comment>
<dbReference type="EMBL" id="CP015055">
    <property type="protein sequence ID" value="QGN14313.1"/>
    <property type="molecule type" value="Genomic_DNA"/>
</dbReference>
<feature type="domain" description="BRCT" evidence="5">
    <location>
        <begin position="692"/>
        <end position="795"/>
    </location>
</feature>
<dbReference type="InterPro" id="IPR013914">
    <property type="entry name" value="Rad9_Rad53-bd_dom_fun"/>
</dbReference>
<keyword evidence="7" id="KW-1185">Reference proteome</keyword>
<evidence type="ECO:0000256" key="1">
    <source>
        <dbReference type="ARBA" id="ARBA00004123"/>
    </source>
</evidence>
<keyword evidence="3" id="KW-0539">Nucleus</keyword>
<dbReference type="InterPro" id="IPR036420">
    <property type="entry name" value="BRCT_dom_sf"/>
</dbReference>
<dbReference type="InterPro" id="IPR047249">
    <property type="entry name" value="BRCT_p53bp1-like_rpt1"/>
</dbReference>
<feature type="region of interest" description="Disordered" evidence="4">
    <location>
        <begin position="320"/>
        <end position="360"/>
    </location>
</feature>
<dbReference type="SMART" id="SM00292">
    <property type="entry name" value="BRCT"/>
    <property type="match status" value="1"/>
</dbReference>
<evidence type="ECO:0000256" key="2">
    <source>
        <dbReference type="ARBA" id="ARBA00022763"/>
    </source>
</evidence>
<feature type="compositionally biased region" description="Basic and acidic residues" evidence="4">
    <location>
        <begin position="131"/>
        <end position="146"/>
    </location>
</feature>
<evidence type="ECO:0000259" key="5">
    <source>
        <dbReference type="PROSITE" id="PS50172"/>
    </source>
</evidence>
<dbReference type="InterPro" id="IPR001357">
    <property type="entry name" value="BRCT_dom"/>
</dbReference>
<organism evidence="6 7">
    <name type="scientific">Kluyveromyces marxianus</name>
    <name type="common">Yeast</name>
    <name type="synonym">Candida kefyr</name>
    <dbReference type="NCBI Taxonomy" id="4911"/>
    <lineage>
        <taxon>Eukaryota</taxon>
        <taxon>Fungi</taxon>
        <taxon>Dikarya</taxon>
        <taxon>Ascomycota</taxon>
        <taxon>Saccharomycotina</taxon>
        <taxon>Saccharomycetes</taxon>
        <taxon>Saccharomycetales</taxon>
        <taxon>Saccharomycetaceae</taxon>
        <taxon>Kluyveromyces</taxon>
    </lineage>
</organism>
<feature type="region of interest" description="Disordered" evidence="4">
    <location>
        <begin position="131"/>
        <end position="173"/>
    </location>
</feature>
<feature type="compositionally biased region" description="Low complexity" evidence="4">
    <location>
        <begin position="329"/>
        <end position="342"/>
    </location>
</feature>
<protein>
    <submittedName>
        <fullName evidence="6">Rad9_Rad53_bind super family</fullName>
    </submittedName>
</protein>
<feature type="compositionally biased region" description="Acidic residues" evidence="4">
    <location>
        <begin position="150"/>
        <end position="159"/>
    </location>
</feature>
<dbReference type="PROSITE" id="PS50172">
    <property type="entry name" value="BRCT"/>
    <property type="match status" value="1"/>
</dbReference>
<proteinExistence type="predicted"/>
<feature type="compositionally biased region" description="Polar residues" evidence="4">
    <location>
        <begin position="343"/>
        <end position="352"/>
    </location>
</feature>
<dbReference type="InterPro" id="IPR047252">
    <property type="entry name" value="TP53BP1-like"/>
</dbReference>
<sequence>MTSEGSGSIAGSTPKPNSKAIRNNDGIHLSKVAQILGNERAGVIFDDDSGVEDTPEGDRDVEIRRRDDIRSKNDILKRFQGAYDMDLSVELPSDLSETEGIKLNKNENTDTYHLEMLDTPLKSKMSIRTLRNEGHNRNPENIKLDNDGNNNDDNEEEGDASVHSELPTNKTEDKLIETFVSTPKDTQNNMNMNFNVSMNTQSVTQNSKEMMVPATNSDRSTQTQNIPTSIPDEKATQLIKTQANDYEVSESLLKLDDQSQLQETSVLHTSPINFASFHQSLIASNGIFPAKDAASELVQSPINANYRYPNHIKSTNTLQSTVVSEPEDQSQSQHQLQSQSESHTPSHSKAFNQGSQEGQLSSSEMQFKLTYYAKPTSQPLNNNDDNSFAGEVSHSVENFAHDGDHEGSRSIEQSYNEFTRLDTEQEYEQTQELPEVLDQADNNKIKQSFESEEPLNPSRKRKENIIILDDDFEDSSTPFKIPRFQSTFKELRNSDPELLTSKDISCNNAVWYYFSDCNYYPGKVVSQKENEPGFCTVQFETRQNDVKIEDIYYLDLRCGEKLHWKMNEYEVVALECRNPNDSDVIRCIRGYDTVHLKRILRNGKLSKDTIVDSIGSVYITTEEWAKRAKIKLDDDGKKFGPLTELRRSARSRSARNSLSPIKKVSESCNNSTTEIYRDTFHDTTILHQIDSNRGTIFEKCLFVLSGLSDEDRKRTSYLIELQAGYVVNVGFEKLLVYDETSHRLKWQDSWLENYEFVCLVSGGFSRSPKYLEALALGFPVLHWRFIEQCLAKGQISVKLITQNLLPSGESNRFTSSVGKGVIKSSNIFQFLTNFNNSLTLKDQLDISTVSMEHYAVIVLGNSYMDFFIDFIFKCFKVSYWEYISTSRTKNSNEKLDSSVLDDLLNFREANSSKTKIIFINETSLQISKEWENAVSKSLDDKGVSDMIIEDKEWLVQTIINEEP</sequence>
<evidence type="ECO:0000313" key="7">
    <source>
        <dbReference type="Proteomes" id="UP000422736"/>
    </source>
</evidence>
<feature type="compositionally biased region" description="Polar residues" evidence="4">
    <location>
        <begin position="1"/>
        <end position="16"/>
    </location>
</feature>
<feature type="region of interest" description="Disordered" evidence="4">
    <location>
        <begin position="1"/>
        <end position="24"/>
    </location>
</feature>
<dbReference type="Pfam" id="PF08605">
    <property type="entry name" value="Rad9_Rad53_bind"/>
    <property type="match status" value="1"/>
</dbReference>
<dbReference type="Pfam" id="PF00533">
    <property type="entry name" value="BRCT"/>
    <property type="match status" value="1"/>
</dbReference>
<reference evidence="6 7" key="1">
    <citation type="submission" date="2016-03" db="EMBL/GenBank/DDBJ databases">
        <title>How can Kluyveromyces marxianus grow so fast - potential evolutionary course in Saccharomyces Complex revealed by comparative genomics.</title>
        <authorList>
            <person name="Mo W."/>
            <person name="Lu W."/>
            <person name="Yang X."/>
            <person name="Qi J."/>
            <person name="Lv H."/>
        </authorList>
    </citation>
    <scope>NUCLEOTIDE SEQUENCE [LARGE SCALE GENOMIC DNA]</scope>
    <source>
        <strain evidence="6 7">FIM1</strain>
    </source>
</reference>
<dbReference type="PANTHER" id="PTHR15321:SF3">
    <property type="entry name" value="TP53-BINDING PROTEIN 1"/>
    <property type="match status" value="1"/>
</dbReference>
<evidence type="ECO:0000256" key="3">
    <source>
        <dbReference type="ARBA" id="ARBA00023242"/>
    </source>
</evidence>
<dbReference type="SUPFAM" id="SSF52113">
    <property type="entry name" value="BRCT domain"/>
    <property type="match status" value="1"/>
</dbReference>
<dbReference type="CDD" id="cd17745">
    <property type="entry name" value="BRCT_p53bp1_rpt1"/>
    <property type="match status" value="1"/>
</dbReference>
<evidence type="ECO:0000256" key="4">
    <source>
        <dbReference type="SAM" id="MobiDB-lite"/>
    </source>
</evidence>
<accession>A0ABX6EPV6</accession>